<name>A0A165KYJ3_EXIGL</name>
<feature type="region of interest" description="Disordered" evidence="1">
    <location>
        <begin position="34"/>
        <end position="150"/>
    </location>
</feature>
<dbReference type="AlphaFoldDB" id="A0A165KYJ3"/>
<reference evidence="2 3" key="1">
    <citation type="journal article" date="2016" name="Mol. Biol. Evol.">
        <title>Comparative Genomics of Early-Diverging Mushroom-Forming Fungi Provides Insights into the Origins of Lignocellulose Decay Capabilities.</title>
        <authorList>
            <person name="Nagy L.G."/>
            <person name="Riley R."/>
            <person name="Tritt A."/>
            <person name="Adam C."/>
            <person name="Daum C."/>
            <person name="Floudas D."/>
            <person name="Sun H."/>
            <person name="Yadav J.S."/>
            <person name="Pangilinan J."/>
            <person name="Larsson K.H."/>
            <person name="Matsuura K."/>
            <person name="Barry K."/>
            <person name="Labutti K."/>
            <person name="Kuo R."/>
            <person name="Ohm R.A."/>
            <person name="Bhattacharya S.S."/>
            <person name="Shirouzu T."/>
            <person name="Yoshinaga Y."/>
            <person name="Martin F.M."/>
            <person name="Grigoriev I.V."/>
            <person name="Hibbett D.S."/>
        </authorList>
    </citation>
    <scope>NUCLEOTIDE SEQUENCE [LARGE SCALE GENOMIC DNA]</scope>
    <source>
        <strain evidence="2 3">HHB12029</strain>
    </source>
</reference>
<organism evidence="2 3">
    <name type="scientific">Exidia glandulosa HHB12029</name>
    <dbReference type="NCBI Taxonomy" id="1314781"/>
    <lineage>
        <taxon>Eukaryota</taxon>
        <taxon>Fungi</taxon>
        <taxon>Dikarya</taxon>
        <taxon>Basidiomycota</taxon>
        <taxon>Agaricomycotina</taxon>
        <taxon>Agaricomycetes</taxon>
        <taxon>Auriculariales</taxon>
        <taxon>Exidiaceae</taxon>
        <taxon>Exidia</taxon>
    </lineage>
</organism>
<sequence>MSSHQHDQQPLPAGVLVQLHPALSVHLTTAAHLASSQGGGQAHVGIKAPSPSITTSPKEARREHVSSTSASSASADAEQKDDYPRPAAPTPGHVEHHEHHGFETYGKRPEHVALPHGSKPSSEAVASPMTPAEHGSHGRIAQPQGKQLNV</sequence>
<gene>
    <name evidence="2" type="ORF">EXIGLDRAFT_833090</name>
</gene>
<feature type="compositionally biased region" description="Low complexity" evidence="1">
    <location>
        <begin position="66"/>
        <end position="76"/>
    </location>
</feature>
<evidence type="ECO:0000256" key="1">
    <source>
        <dbReference type="SAM" id="MobiDB-lite"/>
    </source>
</evidence>
<proteinExistence type="predicted"/>
<evidence type="ECO:0000313" key="2">
    <source>
        <dbReference type="EMBL" id="KZV97094.1"/>
    </source>
</evidence>
<keyword evidence="3" id="KW-1185">Reference proteome</keyword>
<dbReference type="EMBL" id="KV425934">
    <property type="protein sequence ID" value="KZV97094.1"/>
    <property type="molecule type" value="Genomic_DNA"/>
</dbReference>
<evidence type="ECO:0000313" key="3">
    <source>
        <dbReference type="Proteomes" id="UP000077266"/>
    </source>
</evidence>
<dbReference type="InParanoid" id="A0A165KYJ3"/>
<accession>A0A165KYJ3</accession>
<protein>
    <submittedName>
        <fullName evidence="2">Uncharacterized protein</fullName>
    </submittedName>
</protein>
<feature type="compositionally biased region" description="Basic and acidic residues" evidence="1">
    <location>
        <begin position="93"/>
        <end position="113"/>
    </location>
</feature>
<dbReference type="Proteomes" id="UP000077266">
    <property type="component" value="Unassembled WGS sequence"/>
</dbReference>